<keyword evidence="1" id="KW-1133">Transmembrane helix</keyword>
<comment type="caution">
    <text evidence="3">The sequence shown here is derived from an EMBL/GenBank/DDBJ whole genome shotgun (WGS) entry which is preliminary data.</text>
</comment>
<dbReference type="InterPro" id="IPR025698">
    <property type="entry name" value="2TM_dom"/>
</dbReference>
<sequence>MMQASFSRRRGFNIHAFVFIVSITVMAAINLYLGPPYWVVWPLLGWGIGLVAHWWFVLGPGVEKGG</sequence>
<keyword evidence="1" id="KW-0472">Membrane</keyword>
<dbReference type="Pfam" id="PF13239">
    <property type="entry name" value="2TM"/>
    <property type="match status" value="1"/>
</dbReference>
<name>A0A933L124_9HYPH</name>
<protein>
    <submittedName>
        <fullName evidence="3">2TM domain-containing protein</fullName>
    </submittedName>
</protein>
<evidence type="ECO:0000259" key="2">
    <source>
        <dbReference type="Pfam" id="PF13239"/>
    </source>
</evidence>
<evidence type="ECO:0000313" key="4">
    <source>
        <dbReference type="Proteomes" id="UP000782610"/>
    </source>
</evidence>
<evidence type="ECO:0000313" key="3">
    <source>
        <dbReference type="EMBL" id="MBI4922299.1"/>
    </source>
</evidence>
<feature type="domain" description="2TM" evidence="2">
    <location>
        <begin position="6"/>
        <end position="59"/>
    </location>
</feature>
<accession>A0A933L124</accession>
<proteinExistence type="predicted"/>
<reference evidence="3" key="1">
    <citation type="submission" date="2020-07" db="EMBL/GenBank/DDBJ databases">
        <title>Huge and variable diversity of episymbiotic CPR bacteria and DPANN archaea in groundwater ecosystems.</title>
        <authorList>
            <person name="He C.Y."/>
            <person name="Keren R."/>
            <person name="Whittaker M."/>
            <person name="Farag I.F."/>
            <person name="Doudna J."/>
            <person name="Cate J.H.D."/>
            <person name="Banfield J.F."/>
        </authorList>
    </citation>
    <scope>NUCLEOTIDE SEQUENCE</scope>
    <source>
        <strain evidence="3">NC_groundwater_1586_Pr3_B-0.1um_66_15</strain>
    </source>
</reference>
<organism evidence="3 4">
    <name type="scientific">Devosia nanyangense</name>
    <dbReference type="NCBI Taxonomy" id="1228055"/>
    <lineage>
        <taxon>Bacteria</taxon>
        <taxon>Pseudomonadati</taxon>
        <taxon>Pseudomonadota</taxon>
        <taxon>Alphaproteobacteria</taxon>
        <taxon>Hyphomicrobiales</taxon>
        <taxon>Devosiaceae</taxon>
        <taxon>Devosia</taxon>
    </lineage>
</organism>
<gene>
    <name evidence="3" type="ORF">HY834_11160</name>
</gene>
<keyword evidence="1" id="KW-0812">Transmembrane</keyword>
<dbReference type="AlphaFoldDB" id="A0A933L124"/>
<dbReference type="Proteomes" id="UP000782610">
    <property type="component" value="Unassembled WGS sequence"/>
</dbReference>
<feature type="transmembrane region" description="Helical" evidence="1">
    <location>
        <begin position="12"/>
        <end position="33"/>
    </location>
</feature>
<evidence type="ECO:0000256" key="1">
    <source>
        <dbReference type="SAM" id="Phobius"/>
    </source>
</evidence>
<feature type="transmembrane region" description="Helical" evidence="1">
    <location>
        <begin position="39"/>
        <end position="58"/>
    </location>
</feature>
<dbReference type="EMBL" id="JACRAF010000030">
    <property type="protein sequence ID" value="MBI4922299.1"/>
    <property type="molecule type" value="Genomic_DNA"/>
</dbReference>